<organism evidence="2 3">
    <name type="scientific">Trichosporon asahii var. asahii (strain ATCC 90039 / CBS 2479 / JCM 2466 / KCTC 7840 / NBRC 103889/ NCYC 2677 / UAMH 7654)</name>
    <name type="common">Yeast</name>
    <dbReference type="NCBI Taxonomy" id="1186058"/>
    <lineage>
        <taxon>Eukaryota</taxon>
        <taxon>Fungi</taxon>
        <taxon>Dikarya</taxon>
        <taxon>Basidiomycota</taxon>
        <taxon>Agaricomycotina</taxon>
        <taxon>Tremellomycetes</taxon>
        <taxon>Trichosporonales</taxon>
        <taxon>Trichosporonaceae</taxon>
        <taxon>Trichosporon</taxon>
    </lineage>
</organism>
<protein>
    <recommendedName>
        <fullName evidence="4">Methyltransferase type 12 domain-containing protein</fullName>
    </recommendedName>
</protein>
<evidence type="ECO:0000256" key="1">
    <source>
        <dbReference type="ARBA" id="ARBA00008308"/>
    </source>
</evidence>
<dbReference type="KEGG" id="tasa:A1Q1_04170"/>
<dbReference type="PANTHER" id="PTHR20974">
    <property type="entry name" value="UPF0585 PROTEIN CG18661"/>
    <property type="match status" value="1"/>
</dbReference>
<dbReference type="PANTHER" id="PTHR20974:SF0">
    <property type="entry name" value="UPF0585 PROTEIN CG18661"/>
    <property type="match status" value="1"/>
</dbReference>
<evidence type="ECO:0008006" key="4">
    <source>
        <dbReference type="Google" id="ProtNLM"/>
    </source>
</evidence>
<dbReference type="InterPro" id="IPR029063">
    <property type="entry name" value="SAM-dependent_MTases_sf"/>
</dbReference>
<gene>
    <name evidence="2" type="ORF">A1Q1_04170</name>
</gene>
<comment type="similarity">
    <text evidence="1">Belongs to the UPF0585 family.</text>
</comment>
<dbReference type="OrthoDB" id="10258744at2759"/>
<comment type="caution">
    <text evidence="2">The sequence shown here is derived from an EMBL/GenBank/DDBJ whole genome shotgun (WGS) entry which is preliminary data.</text>
</comment>
<dbReference type="Proteomes" id="UP000002748">
    <property type="component" value="Unassembled WGS sequence"/>
</dbReference>
<dbReference type="RefSeq" id="XP_014178022.1">
    <property type="nucleotide sequence ID" value="XM_014322547.1"/>
</dbReference>
<dbReference type="VEuPathDB" id="FungiDB:A1Q1_04170"/>
<dbReference type="GeneID" id="25987683"/>
<dbReference type="SUPFAM" id="SSF53335">
    <property type="entry name" value="S-adenosyl-L-methionine-dependent methyltransferases"/>
    <property type="match status" value="1"/>
</dbReference>
<reference evidence="2 3" key="1">
    <citation type="journal article" date="2012" name="Eukaryot. Cell">
        <title>Draft genome sequence of CBS 2479, the standard type strain of Trichosporon asahii.</title>
        <authorList>
            <person name="Yang R.Y."/>
            <person name="Li H.T."/>
            <person name="Zhu H."/>
            <person name="Zhou G.P."/>
            <person name="Wang M."/>
            <person name="Wang L."/>
        </authorList>
    </citation>
    <scope>NUCLEOTIDE SEQUENCE [LARGE SCALE GENOMIC DNA]</scope>
    <source>
        <strain evidence="3">ATCC 90039 / CBS 2479 / JCM 2466 / KCTC 7840 / NCYC 2677 / UAMH 7654</strain>
    </source>
</reference>
<dbReference type="Gene3D" id="3.40.50.150">
    <property type="entry name" value="Vaccinia Virus protein VP39"/>
    <property type="match status" value="1"/>
</dbReference>
<dbReference type="EMBL" id="ALBS01000263">
    <property type="protein sequence ID" value="EJT47096.1"/>
    <property type="molecule type" value="Genomic_DNA"/>
</dbReference>
<dbReference type="Pfam" id="PF06080">
    <property type="entry name" value="DUF938"/>
    <property type="match status" value="1"/>
</dbReference>
<dbReference type="InterPro" id="IPR010342">
    <property type="entry name" value="DUF938"/>
</dbReference>
<dbReference type="AlphaFoldDB" id="J5SRA0"/>
<dbReference type="HOGENOM" id="CLU_1267688_0_0_1"/>
<name>J5SRA0_TRIAS</name>
<accession>J5SRA0</accession>
<sequence>MAYPSIISQPARNLQPVLEALSPLIEGSNAKRVLELASYPYEHIRGYAQKWSDVQFTGTVRDDKEINTTNTTDLPSNVGRPLRLDIAEEGDWAALTDATAEPYDGVVMLNLVHCTPEGLPENIFRNLSPKLKTGRRVLAPGGWVAAYGAYLNDDGSFRSPADAKFDAEYIKGMHPSLGLRTPKSITAMAETWGFREVERKDMPKGNLWIVWKVEEVEE</sequence>
<evidence type="ECO:0000313" key="2">
    <source>
        <dbReference type="EMBL" id="EJT47096.1"/>
    </source>
</evidence>
<proteinExistence type="inferred from homology"/>
<evidence type="ECO:0000313" key="3">
    <source>
        <dbReference type="Proteomes" id="UP000002748"/>
    </source>
</evidence>